<proteinExistence type="predicted"/>
<feature type="transmembrane region" description="Helical" evidence="1">
    <location>
        <begin position="7"/>
        <end position="28"/>
    </location>
</feature>
<keyword evidence="1" id="KW-0472">Membrane</keyword>
<gene>
    <name evidence="2" type="ORF">FM125_05910</name>
</gene>
<keyword evidence="1" id="KW-0812">Transmembrane</keyword>
<evidence type="ECO:0000256" key="1">
    <source>
        <dbReference type="SAM" id="Phobius"/>
    </source>
</evidence>
<keyword evidence="1" id="KW-1133">Transmembrane helix</keyword>
<evidence type="ECO:0000313" key="3">
    <source>
        <dbReference type="Proteomes" id="UP000196230"/>
    </source>
</evidence>
<accession>A0A1R4J180</accession>
<feature type="transmembrane region" description="Helical" evidence="1">
    <location>
        <begin position="108"/>
        <end position="132"/>
    </location>
</feature>
<reference evidence="2 3" key="1">
    <citation type="submission" date="2017-02" db="EMBL/GenBank/DDBJ databases">
        <authorList>
            <person name="Peterson S.W."/>
        </authorList>
    </citation>
    <scope>NUCLEOTIDE SEQUENCE [LARGE SCALE GENOMIC DNA]</scope>
    <source>
        <strain evidence="2 3">2B3F</strain>
    </source>
</reference>
<feature type="transmembrane region" description="Helical" evidence="1">
    <location>
        <begin position="67"/>
        <end position="88"/>
    </location>
</feature>
<dbReference type="RefSeq" id="WP_087133950.1">
    <property type="nucleotide sequence ID" value="NZ_FUKP01000039.1"/>
</dbReference>
<organism evidence="2 3">
    <name type="scientific">Micrococcus lylae</name>
    <dbReference type="NCBI Taxonomy" id="1273"/>
    <lineage>
        <taxon>Bacteria</taxon>
        <taxon>Bacillati</taxon>
        <taxon>Actinomycetota</taxon>
        <taxon>Actinomycetes</taxon>
        <taxon>Micrococcales</taxon>
        <taxon>Micrococcaceae</taxon>
        <taxon>Micrococcus</taxon>
    </lineage>
</organism>
<dbReference type="AlphaFoldDB" id="A0A1R4J180"/>
<sequence>MLQRLSLWDRAAGALALAALPLHVWMLVAHAHGLLLGAAIGAMVLACTVCGVHVLRGTSGCRALQQLQAMAVLMVLAHAVMTAGLPGVGLGGGGHDHAGRGDVVGNALAADGAMLMIMGVELAVAMCAGLALSRRRRLGLG</sequence>
<name>A0A1R4J180_9MICC</name>
<dbReference type="Proteomes" id="UP000196230">
    <property type="component" value="Unassembled WGS sequence"/>
</dbReference>
<evidence type="ECO:0000313" key="2">
    <source>
        <dbReference type="EMBL" id="SJN25921.1"/>
    </source>
</evidence>
<protein>
    <submittedName>
        <fullName evidence="2">Uncharacterized protein</fullName>
    </submittedName>
</protein>
<dbReference type="EMBL" id="FUKP01000039">
    <property type="protein sequence ID" value="SJN25921.1"/>
    <property type="molecule type" value="Genomic_DNA"/>
</dbReference>
<feature type="transmembrane region" description="Helical" evidence="1">
    <location>
        <begin position="34"/>
        <end position="55"/>
    </location>
</feature>